<feature type="compositionally biased region" description="Basic and acidic residues" evidence="5">
    <location>
        <begin position="186"/>
        <end position="197"/>
    </location>
</feature>
<feature type="region of interest" description="Disordered" evidence="5">
    <location>
        <begin position="175"/>
        <end position="197"/>
    </location>
</feature>
<evidence type="ECO:0000256" key="2">
    <source>
        <dbReference type="ARBA" id="ARBA00022862"/>
    </source>
</evidence>
<keyword evidence="1" id="KW-0575">Peroxidase</keyword>
<dbReference type="InterPro" id="IPR050217">
    <property type="entry name" value="Peroxiredoxin"/>
</dbReference>
<evidence type="ECO:0000256" key="5">
    <source>
        <dbReference type="SAM" id="MobiDB-lite"/>
    </source>
</evidence>
<dbReference type="InterPro" id="IPR013766">
    <property type="entry name" value="Thioredoxin_domain"/>
</dbReference>
<dbReference type="GO" id="GO:0006979">
    <property type="term" value="P:response to oxidative stress"/>
    <property type="evidence" value="ECO:0000318"/>
    <property type="project" value="GO_Central"/>
</dbReference>
<dbReference type="STRING" id="5722.A2EFN5"/>
<evidence type="ECO:0000256" key="4">
    <source>
        <dbReference type="ARBA" id="ARBA00023284"/>
    </source>
</evidence>
<dbReference type="RefSeq" id="XP_001320753.1">
    <property type="nucleotide sequence ID" value="XM_001320718.1"/>
</dbReference>
<keyword evidence="8" id="KW-1185">Reference proteome</keyword>
<dbReference type="EMBL" id="DS113376">
    <property type="protein sequence ID" value="EAY08530.1"/>
    <property type="molecule type" value="Genomic_DNA"/>
</dbReference>
<dbReference type="eggNOG" id="KOG0852">
    <property type="taxonomic scope" value="Eukaryota"/>
</dbReference>
<evidence type="ECO:0000259" key="6">
    <source>
        <dbReference type="PROSITE" id="PS51352"/>
    </source>
</evidence>
<keyword evidence="2" id="KW-0049">Antioxidant</keyword>
<evidence type="ECO:0000256" key="1">
    <source>
        <dbReference type="ARBA" id="ARBA00022559"/>
    </source>
</evidence>
<keyword evidence="3" id="KW-0560">Oxidoreductase</keyword>
<sequence>MSEQIPLQPGMKAPDFTMQSLGPDMDFHTVKLSDYKGKWLVLFSYPLDFTFVCPTELVELNNNFDKFNKLKCSIIGFSTDSVYVHNAWAMTDRKDGGIGMLKYPLASDLTHAVAEKYGFYLEDECHCLRGTALINPDGIVLHITKNHPDVGRNIQDMLEIIDAAQKLSEKQVNCTSLQTQNAEPLPSKDRELSKVENADKGAKSTCCSLL</sequence>
<dbReference type="PANTHER" id="PTHR10681">
    <property type="entry name" value="THIOREDOXIN PEROXIDASE"/>
    <property type="match status" value="1"/>
</dbReference>
<dbReference type="OMA" id="YLEDECH"/>
<dbReference type="GO" id="GO:0045454">
    <property type="term" value="P:cell redox homeostasis"/>
    <property type="evidence" value="ECO:0000318"/>
    <property type="project" value="GO_Central"/>
</dbReference>
<dbReference type="InParanoid" id="A2EFN5"/>
<dbReference type="InterPro" id="IPR000866">
    <property type="entry name" value="AhpC/TSA"/>
</dbReference>
<keyword evidence="4" id="KW-0676">Redox-active center</keyword>
<reference evidence="7" key="2">
    <citation type="journal article" date="2007" name="Science">
        <title>Draft genome sequence of the sexually transmitted pathogen Trichomonas vaginalis.</title>
        <authorList>
            <person name="Carlton J.M."/>
            <person name="Hirt R.P."/>
            <person name="Silva J.C."/>
            <person name="Delcher A.L."/>
            <person name="Schatz M."/>
            <person name="Zhao Q."/>
            <person name="Wortman J.R."/>
            <person name="Bidwell S.L."/>
            <person name="Alsmark U.C.M."/>
            <person name="Besteiro S."/>
            <person name="Sicheritz-Ponten T."/>
            <person name="Noel C.J."/>
            <person name="Dacks J.B."/>
            <person name="Foster P.G."/>
            <person name="Simillion C."/>
            <person name="Van de Peer Y."/>
            <person name="Miranda-Saavedra D."/>
            <person name="Barton G.J."/>
            <person name="Westrop G.D."/>
            <person name="Mueller S."/>
            <person name="Dessi D."/>
            <person name="Fiori P.L."/>
            <person name="Ren Q."/>
            <person name="Paulsen I."/>
            <person name="Zhang H."/>
            <person name="Bastida-Corcuera F.D."/>
            <person name="Simoes-Barbosa A."/>
            <person name="Brown M.T."/>
            <person name="Hayes R.D."/>
            <person name="Mukherjee M."/>
            <person name="Okumura C.Y."/>
            <person name="Schneider R."/>
            <person name="Smith A.J."/>
            <person name="Vanacova S."/>
            <person name="Villalvazo M."/>
            <person name="Haas B.J."/>
            <person name="Pertea M."/>
            <person name="Feldblyum T.V."/>
            <person name="Utterback T.R."/>
            <person name="Shu C.L."/>
            <person name="Osoegawa K."/>
            <person name="de Jong P.J."/>
            <person name="Hrdy I."/>
            <person name="Horvathova L."/>
            <person name="Zubacova Z."/>
            <person name="Dolezal P."/>
            <person name="Malik S.B."/>
            <person name="Logsdon J.M. Jr."/>
            <person name="Henze K."/>
            <person name="Gupta A."/>
            <person name="Wang C.C."/>
            <person name="Dunne R.L."/>
            <person name="Upcroft J.A."/>
            <person name="Upcroft P."/>
            <person name="White O."/>
            <person name="Salzberg S.L."/>
            <person name="Tang P."/>
            <person name="Chiu C.-H."/>
            <person name="Lee Y.-S."/>
            <person name="Embley T.M."/>
            <person name="Coombs G.H."/>
            <person name="Mottram J.C."/>
            <person name="Tachezy J."/>
            <person name="Fraser-Liggett C.M."/>
            <person name="Johnson P.J."/>
        </authorList>
    </citation>
    <scope>NUCLEOTIDE SEQUENCE [LARGE SCALE GENOMIC DNA]</scope>
    <source>
        <strain evidence="7">G3</strain>
    </source>
</reference>
<dbReference type="AlphaFoldDB" id="A2EFN5"/>
<accession>A2EFN5</accession>
<dbReference type="VEuPathDB" id="TrichDB:TVAGG3_0062150"/>
<feature type="domain" description="Thioredoxin" evidence="6">
    <location>
        <begin position="7"/>
        <end position="166"/>
    </location>
</feature>
<proteinExistence type="predicted"/>
<evidence type="ECO:0000313" key="8">
    <source>
        <dbReference type="Proteomes" id="UP000001542"/>
    </source>
</evidence>
<reference evidence="7" key="1">
    <citation type="submission" date="2006-10" db="EMBL/GenBank/DDBJ databases">
        <authorList>
            <person name="Amadeo P."/>
            <person name="Zhao Q."/>
            <person name="Wortman J."/>
            <person name="Fraser-Liggett C."/>
            <person name="Carlton J."/>
        </authorList>
    </citation>
    <scope>NUCLEOTIDE SEQUENCE</scope>
    <source>
        <strain evidence="7">G3</strain>
    </source>
</reference>
<dbReference type="Gene3D" id="3.40.30.10">
    <property type="entry name" value="Glutaredoxin"/>
    <property type="match status" value="1"/>
</dbReference>
<dbReference type="SMR" id="A2EFN5"/>
<dbReference type="Proteomes" id="UP000001542">
    <property type="component" value="Unassembled WGS sequence"/>
</dbReference>
<dbReference type="GO" id="GO:0042744">
    <property type="term" value="P:hydrogen peroxide catabolic process"/>
    <property type="evidence" value="ECO:0000318"/>
    <property type="project" value="GO_Central"/>
</dbReference>
<name>A2EFN5_TRIV3</name>
<dbReference type="Pfam" id="PF00578">
    <property type="entry name" value="AhpC-TSA"/>
    <property type="match status" value="1"/>
</dbReference>
<evidence type="ECO:0000313" key="7">
    <source>
        <dbReference type="EMBL" id="EAY08530.1"/>
    </source>
</evidence>
<dbReference type="CDD" id="cd03015">
    <property type="entry name" value="PRX_Typ2cys"/>
    <property type="match status" value="1"/>
</dbReference>
<dbReference type="GO" id="GO:0008379">
    <property type="term" value="F:thioredoxin peroxidase activity"/>
    <property type="evidence" value="ECO:0000318"/>
    <property type="project" value="GO_Central"/>
</dbReference>
<dbReference type="InterPro" id="IPR036249">
    <property type="entry name" value="Thioredoxin-like_sf"/>
</dbReference>
<dbReference type="OrthoDB" id="185659at2759"/>
<evidence type="ECO:0000256" key="3">
    <source>
        <dbReference type="ARBA" id="ARBA00023002"/>
    </source>
</evidence>
<dbReference type="PROSITE" id="PS51352">
    <property type="entry name" value="THIOREDOXIN_2"/>
    <property type="match status" value="1"/>
</dbReference>
<organism evidence="7 8">
    <name type="scientific">Trichomonas vaginalis (strain ATCC PRA-98 / G3)</name>
    <dbReference type="NCBI Taxonomy" id="412133"/>
    <lineage>
        <taxon>Eukaryota</taxon>
        <taxon>Metamonada</taxon>
        <taxon>Parabasalia</taxon>
        <taxon>Trichomonadida</taxon>
        <taxon>Trichomonadidae</taxon>
        <taxon>Trichomonas</taxon>
    </lineage>
</organism>
<dbReference type="VEuPathDB" id="TrichDB:TVAG_487570"/>
<dbReference type="PANTHER" id="PTHR10681:SF171">
    <property type="entry name" value="PEROXIREDOXIN 4"/>
    <property type="match status" value="1"/>
</dbReference>
<dbReference type="SUPFAM" id="SSF52833">
    <property type="entry name" value="Thioredoxin-like"/>
    <property type="match status" value="1"/>
</dbReference>
<dbReference type="GO" id="GO:0005829">
    <property type="term" value="C:cytosol"/>
    <property type="evidence" value="ECO:0000318"/>
    <property type="project" value="GO_Central"/>
</dbReference>
<gene>
    <name evidence="7" type="ORF">TVAG_487570</name>
</gene>
<protein>
    <submittedName>
        <fullName evidence="7">AhpC/TSA family protein</fullName>
    </submittedName>
</protein>
<dbReference type="KEGG" id="tva:4766434"/>